<protein>
    <submittedName>
        <fullName evidence="3">Alpha/beta-hydrolase</fullName>
    </submittedName>
</protein>
<keyword evidence="3" id="KW-0378">Hydrolase</keyword>
<dbReference type="EMBL" id="MCFG01000132">
    <property type="protein sequence ID" value="ORX80896.1"/>
    <property type="molecule type" value="Genomic_DNA"/>
</dbReference>
<name>A0A1Y1X695_9FUNG</name>
<keyword evidence="1" id="KW-0472">Membrane</keyword>
<dbReference type="InterPro" id="IPR000073">
    <property type="entry name" value="AB_hydrolase_1"/>
</dbReference>
<keyword evidence="1" id="KW-0812">Transmembrane</keyword>
<keyword evidence="1" id="KW-1133">Transmembrane helix</keyword>
<dbReference type="Proteomes" id="UP000193944">
    <property type="component" value="Unassembled WGS sequence"/>
</dbReference>
<dbReference type="SUPFAM" id="SSF53474">
    <property type="entry name" value="alpha/beta-Hydrolases"/>
    <property type="match status" value="1"/>
</dbReference>
<evidence type="ECO:0000259" key="2">
    <source>
        <dbReference type="Pfam" id="PF00561"/>
    </source>
</evidence>
<evidence type="ECO:0000256" key="1">
    <source>
        <dbReference type="SAM" id="Phobius"/>
    </source>
</evidence>
<dbReference type="GO" id="GO:0016787">
    <property type="term" value="F:hydrolase activity"/>
    <property type="evidence" value="ECO:0007669"/>
    <property type="project" value="UniProtKB-KW"/>
</dbReference>
<dbReference type="AlphaFoldDB" id="A0A1Y1X695"/>
<keyword evidence="4" id="KW-1185">Reference proteome</keyword>
<reference evidence="3 4" key="2">
    <citation type="submission" date="2016-08" db="EMBL/GenBank/DDBJ databases">
        <title>Pervasive Adenine N6-methylation of Active Genes in Fungi.</title>
        <authorList>
            <consortium name="DOE Joint Genome Institute"/>
            <person name="Mondo S.J."/>
            <person name="Dannebaum R.O."/>
            <person name="Kuo R.C."/>
            <person name="Labutti K."/>
            <person name="Haridas S."/>
            <person name="Kuo A."/>
            <person name="Salamov A."/>
            <person name="Ahrendt S.R."/>
            <person name="Lipzen A."/>
            <person name="Sullivan W."/>
            <person name="Andreopoulos W.B."/>
            <person name="Clum A."/>
            <person name="Lindquist E."/>
            <person name="Daum C."/>
            <person name="Ramamoorthy G.K."/>
            <person name="Gryganskyi A."/>
            <person name="Culley D."/>
            <person name="Magnuson J.K."/>
            <person name="James T.Y."/>
            <person name="O'Malley M.A."/>
            <person name="Stajich J.E."/>
            <person name="Spatafora J.W."/>
            <person name="Visel A."/>
            <person name="Grigoriev I.V."/>
        </authorList>
    </citation>
    <scope>NUCLEOTIDE SEQUENCE [LARGE SCALE GENOMIC DNA]</scope>
    <source>
        <strain evidence="3 4">S4</strain>
    </source>
</reference>
<accession>A0A1Y1X695</accession>
<dbReference type="PANTHER" id="PTHR42103:SF2">
    <property type="entry name" value="AB HYDROLASE-1 DOMAIN-CONTAINING PROTEIN"/>
    <property type="match status" value="1"/>
</dbReference>
<sequence>MGKGGNSNEAVICHLFSHFAAEGFTTIKFDFRGAGGSGGHQSHNGLGEQEDLRAVVEYLRNIEHPPKKIILIGNSFGSMIVTSMADEFPDVISFIAIGFPYSVLWFLSFFHGKEFAAKAAKSKKMKYFIIGDKDNFTGVNKFKQFIETTDKETTRYTIVKGMNHFWVNQYHVLIHNINKFLIENIEGMNQILTLDNDNNSNNNNEQPLPQQN</sequence>
<gene>
    <name evidence="3" type="ORF">BCR32DRAFT_327530</name>
</gene>
<evidence type="ECO:0000313" key="3">
    <source>
        <dbReference type="EMBL" id="ORX80896.1"/>
    </source>
</evidence>
<dbReference type="OrthoDB" id="10260961at2759"/>
<proteinExistence type="predicted"/>
<dbReference type="PANTHER" id="PTHR42103">
    <property type="entry name" value="ALPHA/BETA-HYDROLASES SUPERFAMILY PROTEIN"/>
    <property type="match status" value="1"/>
</dbReference>
<feature type="transmembrane region" description="Helical" evidence="1">
    <location>
        <begin position="91"/>
        <end position="110"/>
    </location>
</feature>
<dbReference type="InterPro" id="IPR029058">
    <property type="entry name" value="AB_hydrolase_fold"/>
</dbReference>
<evidence type="ECO:0000313" key="4">
    <source>
        <dbReference type="Proteomes" id="UP000193944"/>
    </source>
</evidence>
<dbReference type="STRING" id="1754192.A0A1Y1X695"/>
<organism evidence="3 4">
    <name type="scientific">Anaeromyces robustus</name>
    <dbReference type="NCBI Taxonomy" id="1754192"/>
    <lineage>
        <taxon>Eukaryota</taxon>
        <taxon>Fungi</taxon>
        <taxon>Fungi incertae sedis</taxon>
        <taxon>Chytridiomycota</taxon>
        <taxon>Chytridiomycota incertae sedis</taxon>
        <taxon>Neocallimastigomycetes</taxon>
        <taxon>Neocallimastigales</taxon>
        <taxon>Neocallimastigaceae</taxon>
        <taxon>Anaeromyces</taxon>
    </lineage>
</organism>
<reference evidence="3 4" key="1">
    <citation type="submission" date="2016-08" db="EMBL/GenBank/DDBJ databases">
        <title>A Parts List for Fungal Cellulosomes Revealed by Comparative Genomics.</title>
        <authorList>
            <consortium name="DOE Joint Genome Institute"/>
            <person name="Haitjema C.H."/>
            <person name="Gilmore S.P."/>
            <person name="Henske J.K."/>
            <person name="Solomon K.V."/>
            <person name="De Groot R."/>
            <person name="Kuo A."/>
            <person name="Mondo S.J."/>
            <person name="Salamov A.A."/>
            <person name="Labutti K."/>
            <person name="Zhao Z."/>
            <person name="Chiniquy J."/>
            <person name="Barry K."/>
            <person name="Brewer H.M."/>
            <person name="Purvine S.O."/>
            <person name="Wright A.T."/>
            <person name="Boxma B."/>
            <person name="Van Alen T."/>
            <person name="Hackstein J.H."/>
            <person name="Baker S.E."/>
            <person name="Grigoriev I.V."/>
            <person name="O'Malley M.A."/>
        </authorList>
    </citation>
    <scope>NUCLEOTIDE SEQUENCE [LARGE SCALE GENOMIC DNA]</scope>
    <source>
        <strain evidence="3 4">S4</strain>
    </source>
</reference>
<comment type="caution">
    <text evidence="3">The sequence shown here is derived from an EMBL/GenBank/DDBJ whole genome shotgun (WGS) entry which is preliminary data.</text>
</comment>
<dbReference type="Pfam" id="PF00561">
    <property type="entry name" value="Abhydrolase_1"/>
    <property type="match status" value="1"/>
</dbReference>
<feature type="domain" description="AB hydrolase-1" evidence="2">
    <location>
        <begin position="5"/>
        <end position="95"/>
    </location>
</feature>
<dbReference type="Gene3D" id="3.40.50.1820">
    <property type="entry name" value="alpha/beta hydrolase"/>
    <property type="match status" value="1"/>
</dbReference>